<name>A0A7G8PVB2_9FLAO</name>
<dbReference type="SUPFAM" id="SSF51182">
    <property type="entry name" value="RmlC-like cupins"/>
    <property type="match status" value="1"/>
</dbReference>
<feature type="binding site" evidence="5">
    <location>
        <position position="105"/>
    </location>
    <ligand>
        <name>Zn(2+)</name>
        <dbReference type="ChEBI" id="CHEBI:29105"/>
    </ligand>
</feature>
<evidence type="ECO:0000256" key="4">
    <source>
        <dbReference type="ARBA" id="ARBA00030762"/>
    </source>
</evidence>
<evidence type="ECO:0000256" key="6">
    <source>
        <dbReference type="PIRSR" id="PIRSR036894-2"/>
    </source>
</evidence>
<dbReference type="PANTHER" id="PTHR42742">
    <property type="entry name" value="TRANSCRIPTIONAL REPRESSOR MPRA"/>
    <property type="match status" value="1"/>
</dbReference>
<keyword evidence="1 5" id="KW-0479">Metal-binding</keyword>
<protein>
    <recommendedName>
        <fullName evidence="3">Phosphohexomutase</fullName>
    </recommendedName>
    <alternativeName>
        <fullName evidence="4">Phosphomannose isomerase</fullName>
    </alternativeName>
</protein>
<dbReference type="CDD" id="cd07010">
    <property type="entry name" value="cupin_PMI_type_I_N_bac"/>
    <property type="match status" value="1"/>
</dbReference>
<dbReference type="InterPro" id="IPR014710">
    <property type="entry name" value="RmlC-like_jellyroll"/>
</dbReference>
<feature type="domain" description="Phosphomannose isomerase type I catalytic" evidence="7">
    <location>
        <begin position="10"/>
        <end position="116"/>
    </location>
</feature>
<comment type="cofactor">
    <cofactor evidence="5">
        <name>Zn(2+)</name>
        <dbReference type="ChEBI" id="CHEBI:29105"/>
    </cofactor>
    <text evidence="5">Binds 1 zinc ion per subunit.</text>
</comment>
<keyword evidence="2 5" id="KW-0862">Zinc</keyword>
<dbReference type="InterPro" id="IPR011051">
    <property type="entry name" value="RmlC_Cupin_sf"/>
</dbReference>
<dbReference type="Proteomes" id="UP000515514">
    <property type="component" value="Chromosome"/>
</dbReference>
<dbReference type="PANTHER" id="PTHR42742:SF3">
    <property type="entry name" value="FRUCTOKINASE"/>
    <property type="match status" value="1"/>
</dbReference>
<gene>
    <name evidence="9" type="ORF">ALE3EI_1727</name>
</gene>
<dbReference type="Pfam" id="PF21621">
    <property type="entry name" value="MPI_cupin_dom"/>
    <property type="match status" value="1"/>
</dbReference>
<evidence type="ECO:0000259" key="8">
    <source>
        <dbReference type="Pfam" id="PF21621"/>
    </source>
</evidence>
<proteinExistence type="predicted"/>
<evidence type="ECO:0000256" key="1">
    <source>
        <dbReference type="ARBA" id="ARBA00022723"/>
    </source>
</evidence>
<dbReference type="InterPro" id="IPR051804">
    <property type="entry name" value="Carb_Metab_Reg_Kinase/Isom"/>
</dbReference>
<dbReference type="GO" id="GO:0008270">
    <property type="term" value="F:zinc ion binding"/>
    <property type="evidence" value="ECO:0007669"/>
    <property type="project" value="InterPro"/>
</dbReference>
<evidence type="ECO:0000313" key="9">
    <source>
        <dbReference type="EMBL" id="QNJ98278.1"/>
    </source>
</evidence>
<dbReference type="Pfam" id="PF20511">
    <property type="entry name" value="PMI_typeI_cat"/>
    <property type="match status" value="1"/>
</dbReference>
<organism evidence="9 10">
    <name type="scientific">Constantimarinum furrinae</name>
    <dbReference type="NCBI Taxonomy" id="2562285"/>
    <lineage>
        <taxon>Bacteria</taxon>
        <taxon>Pseudomonadati</taxon>
        <taxon>Bacteroidota</taxon>
        <taxon>Flavobacteriia</taxon>
        <taxon>Flavobacteriales</taxon>
        <taxon>Flavobacteriaceae</taxon>
        <taxon>Altibacter/Constantimarinum group</taxon>
        <taxon>Constantimarinum</taxon>
    </lineage>
</organism>
<feature type="binding site" evidence="5">
    <location>
        <position position="180"/>
    </location>
    <ligand>
        <name>Zn(2+)</name>
        <dbReference type="ChEBI" id="CHEBI:29105"/>
    </ligand>
</feature>
<keyword evidence="9" id="KW-0413">Isomerase</keyword>
<dbReference type="InterPro" id="IPR046457">
    <property type="entry name" value="PMI_typeI_cat"/>
</dbReference>
<dbReference type="RefSeq" id="WP_186987884.1">
    <property type="nucleotide sequence ID" value="NZ_CP052909.1"/>
</dbReference>
<dbReference type="Gene3D" id="2.60.120.10">
    <property type="entry name" value="Jelly Rolls"/>
    <property type="match status" value="2"/>
</dbReference>
<evidence type="ECO:0000313" key="10">
    <source>
        <dbReference type="Proteomes" id="UP000515514"/>
    </source>
</evidence>
<keyword evidence="10" id="KW-1185">Reference proteome</keyword>
<accession>A0A7G8PVB2</accession>
<dbReference type="GO" id="GO:0004476">
    <property type="term" value="F:mannose-6-phosphate isomerase activity"/>
    <property type="evidence" value="ECO:0007669"/>
    <property type="project" value="InterPro"/>
</dbReference>
<dbReference type="PIRSF" id="PIRSF036894">
    <property type="entry name" value="PMI_Firm_short"/>
    <property type="match status" value="1"/>
</dbReference>
<dbReference type="EMBL" id="CP052909">
    <property type="protein sequence ID" value="QNJ98278.1"/>
    <property type="molecule type" value="Genomic_DNA"/>
</dbReference>
<sequence length="324" mass="36666">MSNFPLYPLKFKPILKQKVWGGNKLATILDKPAGSLTGESWEISGVSDNISVVSNGKLKGRTLEDIIEIAPRLLLGASVFSEFGTKFPLLFKFIDATLDLSVQLHPDDNLAKKRHNSFGKTELWYIIQADADSRLILGFDKRMDPSVYLKHLSEKTLTRILHSEKVKAGDAFFIKPGTVHAIGAGILLAEIQQTSDITYRIYDWDRPDTNGEMRELHTEEALEAINYDLYDDKLHYSEIKNTPNPICVNPYFHTNKLRLDASFQRDLKNIDSFVVYMCLEGSSKLSMNKYSETVKKGETILIPAAAETVHFKNDNATFLEVYIQ</sequence>
<dbReference type="InterPro" id="IPR049071">
    <property type="entry name" value="MPI_cupin_dom"/>
</dbReference>
<dbReference type="AlphaFoldDB" id="A0A7G8PVB2"/>
<dbReference type="InterPro" id="IPR014628">
    <property type="entry name" value="Man6P_isomerase_Firm_short"/>
</dbReference>
<feature type="active site" evidence="6">
    <location>
        <position position="200"/>
    </location>
</feature>
<dbReference type="GO" id="GO:0005975">
    <property type="term" value="P:carbohydrate metabolic process"/>
    <property type="evidence" value="ECO:0007669"/>
    <property type="project" value="InterPro"/>
</dbReference>
<dbReference type="KEGG" id="alti:ALE3EI_1727"/>
<evidence type="ECO:0000256" key="3">
    <source>
        <dbReference type="ARBA" id="ARBA00029741"/>
    </source>
</evidence>
<evidence type="ECO:0000256" key="5">
    <source>
        <dbReference type="PIRSR" id="PIRSR036894-1"/>
    </source>
</evidence>
<evidence type="ECO:0000259" key="7">
    <source>
        <dbReference type="Pfam" id="PF20511"/>
    </source>
</evidence>
<feature type="binding site" evidence="5">
    <location>
        <position position="122"/>
    </location>
    <ligand>
        <name>Zn(2+)</name>
        <dbReference type="ChEBI" id="CHEBI:29105"/>
    </ligand>
</feature>
<evidence type="ECO:0000256" key="2">
    <source>
        <dbReference type="ARBA" id="ARBA00022833"/>
    </source>
</evidence>
<feature type="domain" description="Mannose-6-phosphate isomerase cupin" evidence="8">
    <location>
        <begin position="250"/>
        <end position="311"/>
    </location>
</feature>
<reference evidence="9 10" key="1">
    <citation type="submission" date="2020-04" db="EMBL/GenBank/DDBJ databases">
        <title>Genome sequence of Altibacter aquimarinus strain ALE3EI.</title>
        <authorList>
            <person name="Oh H.-M."/>
            <person name="Jang D."/>
        </authorList>
    </citation>
    <scope>NUCLEOTIDE SEQUENCE [LARGE SCALE GENOMIC DNA]</scope>
    <source>
        <strain evidence="9 10">ALE3EI</strain>
    </source>
</reference>